<dbReference type="GO" id="GO:0043165">
    <property type="term" value="P:Gram-negative-bacterium-type cell outer membrane assembly"/>
    <property type="evidence" value="ECO:0007669"/>
    <property type="project" value="InterPro"/>
</dbReference>
<dbReference type="InterPro" id="IPR027304">
    <property type="entry name" value="Trigger_fact/SurA_dom_sf"/>
</dbReference>
<dbReference type="AlphaFoldDB" id="A0A420E7T1"/>
<dbReference type="SUPFAM" id="SSF54534">
    <property type="entry name" value="FKBP-like"/>
    <property type="match status" value="2"/>
</dbReference>
<dbReference type="Pfam" id="PF00639">
    <property type="entry name" value="Rotamase"/>
    <property type="match status" value="2"/>
</dbReference>
<evidence type="ECO:0000256" key="2">
    <source>
        <dbReference type="ARBA" id="ARBA00022737"/>
    </source>
</evidence>
<evidence type="ECO:0000259" key="8">
    <source>
        <dbReference type="PROSITE" id="PS50198"/>
    </source>
</evidence>
<dbReference type="InterPro" id="IPR023058">
    <property type="entry name" value="PPIase_PpiC_CS"/>
</dbReference>
<dbReference type="GO" id="GO:0030288">
    <property type="term" value="C:outer membrane-bounded periplasmic space"/>
    <property type="evidence" value="ECO:0007669"/>
    <property type="project" value="InterPro"/>
</dbReference>
<keyword evidence="4 7" id="KW-0697">Rotamase</keyword>
<dbReference type="HAMAP" id="MF_01183">
    <property type="entry name" value="Chaperone_SurA"/>
    <property type="match status" value="1"/>
</dbReference>
<comment type="function">
    <text evidence="7">Chaperone involved in the correct folding and assembly of outer membrane proteins. Recognizes specific patterns of aromatic residues and the orientation of their side chains, which are found more frequently in integral outer membrane proteins. May act in both early periplasmic and late outer membrane-associated steps of protein maturation.</text>
</comment>
<evidence type="ECO:0000313" key="10">
    <source>
        <dbReference type="Proteomes" id="UP000286482"/>
    </source>
</evidence>
<dbReference type="InterPro" id="IPR000297">
    <property type="entry name" value="PPIase_PpiC"/>
</dbReference>
<dbReference type="RefSeq" id="WP_120356352.1">
    <property type="nucleotide sequence ID" value="NZ_RAQO01000009.1"/>
</dbReference>
<dbReference type="InterPro" id="IPR023034">
    <property type="entry name" value="PPIase_SurA"/>
</dbReference>
<evidence type="ECO:0000256" key="4">
    <source>
        <dbReference type="ARBA" id="ARBA00023110"/>
    </source>
</evidence>
<dbReference type="EMBL" id="RAQO01000009">
    <property type="protein sequence ID" value="RKF14541.1"/>
    <property type="molecule type" value="Genomic_DNA"/>
</dbReference>
<evidence type="ECO:0000256" key="1">
    <source>
        <dbReference type="ARBA" id="ARBA00022729"/>
    </source>
</evidence>
<dbReference type="PANTHER" id="PTHR47637">
    <property type="entry name" value="CHAPERONE SURA"/>
    <property type="match status" value="1"/>
</dbReference>
<dbReference type="Gene3D" id="1.10.4030.10">
    <property type="entry name" value="Porin chaperone SurA, peptide-binding domain"/>
    <property type="match status" value="2"/>
</dbReference>
<feature type="signal peptide" evidence="7">
    <location>
        <begin position="1"/>
        <end position="22"/>
    </location>
</feature>
<sequence precursor="true">MKQISKLLCAGMMSLTAHGLMAEEVVLDRVVAIVNNEVITENDMRVMLGSIEQTVASNQQELPDPAELKQQVTERLILDSLQMQMAQQLGIRVSDSQLDATISNVLREQNKTREQITAEYQQVGLSFADFREQVRTELITGELSRSQVRRRVSVSDQEVDALVELIDSQGRDTIRYRVGNIQVDTDTSDAQVQSILEQLRNGASFNQLALKYSIGPRAVDGGDWGWMTLNEMPTVFAEVVENQKKGSVIGPFRSGAGIHIVKVLDLEGAQTIAIQEVNIRHILVKPSIILSDEKAQRMLDGFRAEIIAGDKSFAELARNYSEDPGSAVRGGELGWANPNVFVPEFREMANSLPQNQLSEPFRSSFGWHILEVLGKRETENADDASRNQAYQMLFNRKFNEEMQTWLDELKDEAYIEILSDPS</sequence>
<reference evidence="9 10" key="1">
    <citation type="submission" date="2018-09" db="EMBL/GenBank/DDBJ databases">
        <authorList>
            <person name="Wang Z."/>
        </authorList>
    </citation>
    <scope>NUCLEOTIDE SEQUENCE [LARGE SCALE GENOMIC DNA]</scope>
    <source>
        <strain evidence="9 10">ALS 81</strain>
    </source>
</reference>
<evidence type="ECO:0000256" key="5">
    <source>
        <dbReference type="ARBA" id="ARBA00023186"/>
    </source>
</evidence>
<dbReference type="SUPFAM" id="SSF109998">
    <property type="entry name" value="Triger factor/SurA peptide-binding domain-like"/>
    <property type="match status" value="1"/>
</dbReference>
<dbReference type="InterPro" id="IPR050280">
    <property type="entry name" value="OMP_Chaperone_SurA"/>
</dbReference>
<keyword evidence="10" id="KW-1185">Reference proteome</keyword>
<dbReference type="GO" id="GO:0050821">
    <property type="term" value="P:protein stabilization"/>
    <property type="evidence" value="ECO:0007669"/>
    <property type="project" value="InterPro"/>
</dbReference>
<organism evidence="9 10">
    <name type="scientific">Alginatibacterium sediminis</name>
    <dbReference type="NCBI Taxonomy" id="2164068"/>
    <lineage>
        <taxon>Bacteria</taxon>
        <taxon>Pseudomonadati</taxon>
        <taxon>Pseudomonadota</taxon>
        <taxon>Gammaproteobacteria</taxon>
        <taxon>Alteromonadales</taxon>
        <taxon>Alteromonadaceae</taxon>
        <taxon>Alginatibacterium</taxon>
    </lineage>
</organism>
<accession>A0A420E7T1</accession>
<dbReference type="InterPro" id="IPR046357">
    <property type="entry name" value="PPIase_dom_sf"/>
</dbReference>
<dbReference type="GO" id="GO:0003755">
    <property type="term" value="F:peptidyl-prolyl cis-trans isomerase activity"/>
    <property type="evidence" value="ECO:0007669"/>
    <property type="project" value="UniProtKB-UniRule"/>
</dbReference>
<dbReference type="GO" id="GO:0042277">
    <property type="term" value="F:peptide binding"/>
    <property type="evidence" value="ECO:0007669"/>
    <property type="project" value="InterPro"/>
</dbReference>
<keyword evidence="2 7" id="KW-0677">Repeat</keyword>
<feature type="domain" description="PpiC" evidence="8">
    <location>
        <begin position="274"/>
        <end position="374"/>
    </location>
</feature>
<dbReference type="Pfam" id="PF09312">
    <property type="entry name" value="SurA_N"/>
    <property type="match status" value="1"/>
</dbReference>
<comment type="catalytic activity">
    <reaction evidence="7">
        <text>[protein]-peptidylproline (omega=180) = [protein]-peptidylproline (omega=0)</text>
        <dbReference type="Rhea" id="RHEA:16237"/>
        <dbReference type="Rhea" id="RHEA-COMP:10747"/>
        <dbReference type="Rhea" id="RHEA-COMP:10748"/>
        <dbReference type="ChEBI" id="CHEBI:83833"/>
        <dbReference type="ChEBI" id="CHEBI:83834"/>
        <dbReference type="EC" id="5.2.1.8"/>
    </reaction>
</comment>
<proteinExistence type="inferred from homology"/>
<keyword evidence="6 7" id="KW-0413">Isomerase</keyword>
<evidence type="ECO:0000256" key="6">
    <source>
        <dbReference type="ARBA" id="ARBA00023235"/>
    </source>
</evidence>
<dbReference type="Gene3D" id="3.10.50.40">
    <property type="match status" value="2"/>
</dbReference>
<comment type="domain">
    <text evidence="7">The PPIase activity resides only in the second parvulin domain. The N-terminal region and the C-terminal tail are necessary and sufficient for the chaperone activity of SurA. The PPIase activity is dispensable for SurA to function as a chaperone. The N-terminal region and the C-terminal tail are also required for porin recognition.</text>
</comment>
<evidence type="ECO:0000256" key="7">
    <source>
        <dbReference type="HAMAP-Rule" id="MF_01183"/>
    </source>
</evidence>
<keyword evidence="1 7" id="KW-0732">Signal</keyword>
<dbReference type="GO" id="GO:0051082">
    <property type="term" value="F:unfolded protein binding"/>
    <property type="evidence" value="ECO:0007669"/>
    <property type="project" value="UniProtKB-UniRule"/>
</dbReference>
<evidence type="ECO:0000256" key="3">
    <source>
        <dbReference type="ARBA" id="ARBA00022764"/>
    </source>
</evidence>
<evidence type="ECO:0000313" key="9">
    <source>
        <dbReference type="EMBL" id="RKF14541.1"/>
    </source>
</evidence>
<dbReference type="InterPro" id="IPR015391">
    <property type="entry name" value="SurA_N"/>
</dbReference>
<comment type="subcellular location">
    <subcellularLocation>
        <location evidence="7">Periplasm</location>
    </subcellularLocation>
    <text evidence="7">Is capable of associating with the outer membrane.</text>
</comment>
<dbReference type="NCBIfam" id="NF008038">
    <property type="entry name" value="PRK10770.1"/>
    <property type="match status" value="1"/>
</dbReference>
<dbReference type="GO" id="GO:0006457">
    <property type="term" value="P:protein folding"/>
    <property type="evidence" value="ECO:0007669"/>
    <property type="project" value="UniProtKB-UniRule"/>
</dbReference>
<protein>
    <recommendedName>
        <fullName evidence="7">Chaperone SurA</fullName>
    </recommendedName>
    <alternativeName>
        <fullName evidence="7">Peptidyl-prolyl cis-trans isomerase SurA</fullName>
        <shortName evidence="7">PPIase SurA</shortName>
        <ecNumber evidence="7">5.2.1.8</ecNumber>
    </alternativeName>
    <alternativeName>
        <fullName evidence="7">Rotamase SurA</fullName>
    </alternativeName>
</protein>
<gene>
    <name evidence="7 9" type="primary">surA</name>
    <name evidence="9" type="ORF">DBZ36_18010</name>
</gene>
<keyword evidence="5 7" id="KW-0143">Chaperone</keyword>
<feature type="chain" id="PRO_5019597719" description="Chaperone SurA" evidence="7">
    <location>
        <begin position="23"/>
        <end position="422"/>
    </location>
</feature>
<dbReference type="Proteomes" id="UP000286482">
    <property type="component" value="Unassembled WGS sequence"/>
</dbReference>
<dbReference type="PROSITE" id="PS01096">
    <property type="entry name" value="PPIC_PPIASE_1"/>
    <property type="match status" value="1"/>
</dbReference>
<dbReference type="PROSITE" id="PS50198">
    <property type="entry name" value="PPIC_PPIASE_2"/>
    <property type="match status" value="2"/>
</dbReference>
<dbReference type="PANTHER" id="PTHR47637:SF1">
    <property type="entry name" value="CHAPERONE SURA"/>
    <property type="match status" value="1"/>
</dbReference>
<feature type="domain" description="PpiC" evidence="8">
    <location>
        <begin position="173"/>
        <end position="265"/>
    </location>
</feature>
<dbReference type="OrthoDB" id="14196at2"/>
<dbReference type="EC" id="5.2.1.8" evidence="7"/>
<keyword evidence="3 7" id="KW-0574">Periplasm</keyword>
<comment type="caution">
    <text evidence="9">The sequence shown here is derived from an EMBL/GenBank/DDBJ whole genome shotgun (WGS) entry which is preliminary data.</text>
</comment>
<name>A0A420E7T1_9ALTE</name>